<dbReference type="Pfam" id="PF13613">
    <property type="entry name" value="HTH_Tnp_4"/>
    <property type="match status" value="1"/>
</dbReference>
<sequence>IVVLEIGINDLSLLLLCKRYMCNTMGDSYTLNFDIDHWKWCLKKEKQQSVTPFLHDGLAVKLLSSKYMSYSSSGSKMSERWLHLYKGQLSTKSMCYACCWENSAWAGGGLDLSVLRAIHNLVQEKASRLHMWKVHFIITLVRLRRKITIETLADLFGISTGSTSRIIITWILFLEKELSFLLHFPTLSELDGIQYPKAFRGIPDLRGIIDCTKFYIETPNRLPSQRSTYSTYKSRNTFKLLVSISPIAHFNFVSNLFSGSISDKEIIRQSGFLDKLQPGDAIMADKGFNIQDLLALRETRLIAPPIMRKGTVSSKASTITRRIAKVRIHVERAIRKLKCFSILRGVIPLTVKPYVTSIAKVCAALVNLQPSII</sequence>
<dbReference type="Proteomes" id="UP001152795">
    <property type="component" value="Unassembled WGS sequence"/>
</dbReference>
<dbReference type="OrthoDB" id="5976183at2759"/>
<gene>
    <name evidence="3" type="ORF">PACLA_8A045868</name>
</gene>
<dbReference type="GO" id="GO:0046872">
    <property type="term" value="F:metal ion binding"/>
    <property type="evidence" value="ECO:0007669"/>
    <property type="project" value="UniProtKB-KW"/>
</dbReference>
<organism evidence="3 4">
    <name type="scientific">Paramuricea clavata</name>
    <name type="common">Red gorgonian</name>
    <name type="synonym">Violescent sea-whip</name>
    <dbReference type="NCBI Taxonomy" id="317549"/>
    <lineage>
        <taxon>Eukaryota</taxon>
        <taxon>Metazoa</taxon>
        <taxon>Cnidaria</taxon>
        <taxon>Anthozoa</taxon>
        <taxon>Octocorallia</taxon>
        <taxon>Malacalcyonacea</taxon>
        <taxon>Plexauridae</taxon>
        <taxon>Paramuricea</taxon>
    </lineage>
</organism>
<feature type="non-terminal residue" evidence="3">
    <location>
        <position position="373"/>
    </location>
</feature>
<protein>
    <submittedName>
        <fullName evidence="3">Uncharacterized protein</fullName>
    </submittedName>
</protein>
<accession>A0A7D9LNY0</accession>
<evidence type="ECO:0000256" key="2">
    <source>
        <dbReference type="ARBA" id="ARBA00022723"/>
    </source>
</evidence>
<comment type="caution">
    <text evidence="3">The sequence shown here is derived from an EMBL/GenBank/DDBJ whole genome shotgun (WGS) entry which is preliminary data.</text>
</comment>
<dbReference type="InterPro" id="IPR027805">
    <property type="entry name" value="Transposase_HTH_dom"/>
</dbReference>
<evidence type="ECO:0000313" key="3">
    <source>
        <dbReference type="EMBL" id="CAB4036924.1"/>
    </source>
</evidence>
<dbReference type="InterPro" id="IPR027806">
    <property type="entry name" value="HARBI1_dom"/>
</dbReference>
<reference evidence="3" key="1">
    <citation type="submission" date="2020-04" db="EMBL/GenBank/DDBJ databases">
        <authorList>
            <person name="Alioto T."/>
            <person name="Alioto T."/>
            <person name="Gomez Garrido J."/>
        </authorList>
    </citation>
    <scope>NUCLEOTIDE SEQUENCE</scope>
    <source>
        <strain evidence="3">A484AB</strain>
    </source>
</reference>
<dbReference type="AlphaFoldDB" id="A0A7D9LNY0"/>
<feature type="non-terminal residue" evidence="3">
    <location>
        <position position="1"/>
    </location>
</feature>
<evidence type="ECO:0000313" key="4">
    <source>
        <dbReference type="Proteomes" id="UP001152795"/>
    </source>
</evidence>
<proteinExistence type="predicted"/>
<comment type="cofactor">
    <cofactor evidence="1">
        <name>a divalent metal cation</name>
        <dbReference type="ChEBI" id="CHEBI:60240"/>
    </cofactor>
</comment>
<keyword evidence="2" id="KW-0479">Metal-binding</keyword>
<dbReference type="EMBL" id="CACRXK020022558">
    <property type="protein sequence ID" value="CAB4036924.1"/>
    <property type="molecule type" value="Genomic_DNA"/>
</dbReference>
<name>A0A7D9LNY0_PARCT</name>
<dbReference type="Pfam" id="PF13359">
    <property type="entry name" value="DDE_Tnp_4"/>
    <property type="match status" value="1"/>
</dbReference>
<keyword evidence="4" id="KW-1185">Reference proteome</keyword>
<dbReference type="PANTHER" id="PTHR23080">
    <property type="entry name" value="THAP DOMAIN PROTEIN"/>
    <property type="match status" value="1"/>
</dbReference>
<evidence type="ECO:0000256" key="1">
    <source>
        <dbReference type="ARBA" id="ARBA00001968"/>
    </source>
</evidence>